<keyword evidence="1" id="KW-1133">Transmembrane helix</keyword>
<reference evidence="2" key="1">
    <citation type="submission" date="2018-05" db="EMBL/GenBank/DDBJ databases">
        <authorList>
            <person name="Lanie J.A."/>
            <person name="Ng W.-L."/>
            <person name="Kazmierczak K.M."/>
            <person name="Andrzejewski T.M."/>
            <person name="Davidsen T.M."/>
            <person name="Wayne K.J."/>
            <person name="Tettelin H."/>
            <person name="Glass J.I."/>
            <person name="Rusch D."/>
            <person name="Podicherti R."/>
            <person name="Tsui H.-C.T."/>
            <person name="Winkler M.E."/>
        </authorList>
    </citation>
    <scope>NUCLEOTIDE SEQUENCE</scope>
</reference>
<feature type="transmembrane region" description="Helical" evidence="1">
    <location>
        <begin position="368"/>
        <end position="387"/>
    </location>
</feature>
<dbReference type="EMBL" id="UINC01020433">
    <property type="protein sequence ID" value="SVA85816.1"/>
    <property type="molecule type" value="Genomic_DNA"/>
</dbReference>
<gene>
    <name evidence="2" type="ORF">METZ01_LOCUS138670</name>
</gene>
<keyword evidence="1" id="KW-0812">Transmembrane</keyword>
<evidence type="ECO:0000313" key="2">
    <source>
        <dbReference type="EMBL" id="SVA85816.1"/>
    </source>
</evidence>
<dbReference type="InterPro" id="IPR021830">
    <property type="entry name" value="DUF3422"/>
</dbReference>
<protein>
    <recommendedName>
        <fullName evidence="3">DUF3422 domain-containing protein</fullName>
    </recommendedName>
</protein>
<dbReference type="AlphaFoldDB" id="A0A381Z927"/>
<proteinExistence type="predicted"/>
<dbReference type="Pfam" id="PF11902">
    <property type="entry name" value="DUF3422"/>
    <property type="match status" value="1"/>
</dbReference>
<evidence type="ECO:0000256" key="1">
    <source>
        <dbReference type="SAM" id="Phobius"/>
    </source>
</evidence>
<organism evidence="2">
    <name type="scientific">marine metagenome</name>
    <dbReference type="NCBI Taxonomy" id="408172"/>
    <lineage>
        <taxon>unclassified sequences</taxon>
        <taxon>metagenomes</taxon>
        <taxon>ecological metagenomes</taxon>
    </lineage>
</organism>
<accession>A0A381Z927</accession>
<sequence length="404" mass="45262">MTESTDETIIEPINRFLKKFDAPLITSEEKFKRVEMPSYTLRIERHTEFVTIGFIVKGEKTQTGLAEGAFEPEANETLPFQLIEEIPAKLFHAIWLEIGGKPPKELTPEKVQNIIKGRSGASSLISGGEAQVHFSFDIDSNGFSRSVLFNNAIPSSRLGRIVTRMVELETYRMLALLGLPTATQYINQLGQIEQNLSDLTHQLTAHISSGNEEVQELLPELSQMAAKIEQIAADTSYRLAATMAYRDIFLSRLEALRISMIDGHQGLKGFLDRRMMPAMQTCVAFGERLANLSERIARAGSLLRTQTETNIQRQNRDLLASMNRRAKAQLRLQQTVEGLSVAAVTYYGVGLVGHVAKALPLQTWGLDFFLFKALAVPLVALLVWMFLRQVKKSMRHLDELKTSA</sequence>
<evidence type="ECO:0008006" key="3">
    <source>
        <dbReference type="Google" id="ProtNLM"/>
    </source>
</evidence>
<keyword evidence="1" id="KW-0472">Membrane</keyword>
<name>A0A381Z927_9ZZZZ</name>